<proteinExistence type="predicted"/>
<comment type="caution">
    <text evidence="1">The sequence shown here is derived from an EMBL/GenBank/DDBJ whole genome shotgun (WGS) entry which is preliminary data.</text>
</comment>
<name>A0ABW4DMR6_9LACO</name>
<gene>
    <name evidence="1" type="ORF">ACFQ4L_00880</name>
</gene>
<dbReference type="EMBL" id="JBHTOF010000014">
    <property type="protein sequence ID" value="MFD1464646.1"/>
    <property type="molecule type" value="Genomic_DNA"/>
</dbReference>
<reference evidence="2" key="1">
    <citation type="journal article" date="2019" name="Int. J. Syst. Evol. Microbiol.">
        <title>The Global Catalogue of Microorganisms (GCM) 10K type strain sequencing project: providing services to taxonomists for standard genome sequencing and annotation.</title>
        <authorList>
            <consortium name="The Broad Institute Genomics Platform"/>
            <consortium name="The Broad Institute Genome Sequencing Center for Infectious Disease"/>
            <person name="Wu L."/>
            <person name="Ma J."/>
        </authorList>
    </citation>
    <scope>NUCLEOTIDE SEQUENCE [LARGE SCALE GENOMIC DNA]</scope>
    <source>
        <strain evidence="2">CCM 8951</strain>
    </source>
</reference>
<dbReference type="Proteomes" id="UP001597244">
    <property type="component" value="Unassembled WGS sequence"/>
</dbReference>
<accession>A0ABW4DMR6</accession>
<evidence type="ECO:0000313" key="2">
    <source>
        <dbReference type="Proteomes" id="UP001597244"/>
    </source>
</evidence>
<protein>
    <submittedName>
        <fullName evidence="1">Uncharacterized protein</fullName>
    </submittedName>
</protein>
<sequence>MPVKENYRKDLMIAMVRRMSSPKKYSSMINPMMKAFRTQSKISQHSS</sequence>
<evidence type="ECO:0000313" key="1">
    <source>
        <dbReference type="EMBL" id="MFD1464646.1"/>
    </source>
</evidence>
<keyword evidence="2" id="KW-1185">Reference proteome</keyword>
<organism evidence="1 2">
    <name type="scientific">Lapidilactobacillus mulanensis</name>
    <dbReference type="NCBI Taxonomy" id="2485999"/>
    <lineage>
        <taxon>Bacteria</taxon>
        <taxon>Bacillati</taxon>
        <taxon>Bacillota</taxon>
        <taxon>Bacilli</taxon>
        <taxon>Lactobacillales</taxon>
        <taxon>Lactobacillaceae</taxon>
        <taxon>Lapidilactobacillus</taxon>
    </lineage>
</organism>